<sequence>MLFVRFQVFVNFTNPKPFSSSPPQPPPLLICRPVTIASLLRHGSVFVVSIVSAPSSSRLRLRLRLRLRSSLFNQKDEHRRFRLMGMHVGFHDEDEECSLSNEIIEAKYEENFNLLINIS</sequence>
<gene>
    <name evidence="1" type="ORF">PIB30_071490</name>
</gene>
<protein>
    <submittedName>
        <fullName evidence="1">Uncharacterized protein</fullName>
    </submittedName>
</protein>
<proteinExistence type="predicted"/>
<comment type="caution">
    <text evidence="1">The sequence shown here is derived from an EMBL/GenBank/DDBJ whole genome shotgun (WGS) entry which is preliminary data.</text>
</comment>
<organism evidence="1 2">
    <name type="scientific">Stylosanthes scabra</name>
    <dbReference type="NCBI Taxonomy" id="79078"/>
    <lineage>
        <taxon>Eukaryota</taxon>
        <taxon>Viridiplantae</taxon>
        <taxon>Streptophyta</taxon>
        <taxon>Embryophyta</taxon>
        <taxon>Tracheophyta</taxon>
        <taxon>Spermatophyta</taxon>
        <taxon>Magnoliopsida</taxon>
        <taxon>eudicotyledons</taxon>
        <taxon>Gunneridae</taxon>
        <taxon>Pentapetalae</taxon>
        <taxon>rosids</taxon>
        <taxon>fabids</taxon>
        <taxon>Fabales</taxon>
        <taxon>Fabaceae</taxon>
        <taxon>Papilionoideae</taxon>
        <taxon>50 kb inversion clade</taxon>
        <taxon>dalbergioids sensu lato</taxon>
        <taxon>Dalbergieae</taxon>
        <taxon>Pterocarpus clade</taxon>
        <taxon>Stylosanthes</taxon>
    </lineage>
</organism>
<evidence type="ECO:0000313" key="1">
    <source>
        <dbReference type="EMBL" id="MED6223184.1"/>
    </source>
</evidence>
<keyword evidence="2" id="KW-1185">Reference proteome</keyword>
<evidence type="ECO:0000313" key="2">
    <source>
        <dbReference type="Proteomes" id="UP001341840"/>
    </source>
</evidence>
<dbReference type="EMBL" id="JASCZI010272687">
    <property type="protein sequence ID" value="MED6223184.1"/>
    <property type="molecule type" value="Genomic_DNA"/>
</dbReference>
<accession>A0ABU6ZML6</accession>
<reference evidence="1 2" key="1">
    <citation type="journal article" date="2023" name="Plants (Basel)">
        <title>Bridging the Gap: Combining Genomics and Transcriptomics Approaches to Understand Stylosanthes scabra, an Orphan Legume from the Brazilian Caatinga.</title>
        <authorList>
            <person name="Ferreira-Neto J.R.C."/>
            <person name="da Silva M.D."/>
            <person name="Binneck E."/>
            <person name="de Melo N.F."/>
            <person name="da Silva R.H."/>
            <person name="de Melo A.L.T.M."/>
            <person name="Pandolfi V."/>
            <person name="Bustamante F.O."/>
            <person name="Brasileiro-Vidal A.C."/>
            <person name="Benko-Iseppon A.M."/>
        </authorList>
    </citation>
    <scope>NUCLEOTIDE SEQUENCE [LARGE SCALE GENOMIC DNA]</scope>
    <source>
        <tissue evidence="1">Leaves</tissue>
    </source>
</reference>
<name>A0ABU6ZML6_9FABA</name>
<dbReference type="Proteomes" id="UP001341840">
    <property type="component" value="Unassembled WGS sequence"/>
</dbReference>